<reference evidence="8 9" key="1">
    <citation type="journal article" date="2018" name="Nat. Biotechnol.">
        <title>A standardized bacterial taxonomy based on genome phylogeny substantially revises the tree of life.</title>
        <authorList>
            <person name="Parks D.H."/>
            <person name="Chuvochina M."/>
            <person name="Waite D.W."/>
            <person name="Rinke C."/>
            <person name="Skarshewski A."/>
            <person name="Chaumeil P.A."/>
            <person name="Hugenholtz P."/>
        </authorList>
    </citation>
    <scope>NUCLEOTIDE SEQUENCE [LARGE SCALE GENOMIC DNA]</scope>
    <source>
        <strain evidence="8">UBA10707</strain>
    </source>
</reference>
<evidence type="ECO:0000256" key="7">
    <source>
        <dbReference type="SAM" id="Phobius"/>
    </source>
</evidence>
<dbReference type="AlphaFoldDB" id="A0A356LI27"/>
<evidence type="ECO:0008006" key="10">
    <source>
        <dbReference type="Google" id="ProtNLM"/>
    </source>
</evidence>
<proteinExistence type="inferred from homology"/>
<dbReference type="Pfam" id="PF01899">
    <property type="entry name" value="MNHE"/>
    <property type="match status" value="1"/>
</dbReference>
<keyword evidence="3" id="KW-1003">Cell membrane</keyword>
<dbReference type="PANTHER" id="PTHR34584:SF1">
    <property type="entry name" value="NA(+)_H(+) ANTIPORTER SUBUNIT E1"/>
    <property type="match status" value="1"/>
</dbReference>
<comment type="similarity">
    <text evidence="2">Belongs to the CPA3 antiporters (TC 2.A.63) subunit E family.</text>
</comment>
<keyword evidence="5 7" id="KW-1133">Transmembrane helix</keyword>
<comment type="caution">
    <text evidence="8">The sequence shown here is derived from an EMBL/GenBank/DDBJ whole genome shotgun (WGS) entry which is preliminary data.</text>
</comment>
<evidence type="ECO:0000313" key="8">
    <source>
        <dbReference type="EMBL" id="HBP30231.1"/>
    </source>
</evidence>
<name>A0A356LI27_9BURK</name>
<evidence type="ECO:0000256" key="2">
    <source>
        <dbReference type="ARBA" id="ARBA00006228"/>
    </source>
</evidence>
<organism evidence="8 9">
    <name type="scientific">Advenella kashmirensis</name>
    <dbReference type="NCBI Taxonomy" id="310575"/>
    <lineage>
        <taxon>Bacteria</taxon>
        <taxon>Pseudomonadati</taxon>
        <taxon>Pseudomonadota</taxon>
        <taxon>Betaproteobacteria</taxon>
        <taxon>Burkholderiales</taxon>
        <taxon>Alcaligenaceae</taxon>
    </lineage>
</organism>
<keyword evidence="4 7" id="KW-0812">Transmembrane</keyword>
<evidence type="ECO:0000313" key="9">
    <source>
        <dbReference type="Proteomes" id="UP000264036"/>
    </source>
</evidence>
<evidence type="ECO:0000256" key="6">
    <source>
        <dbReference type="ARBA" id="ARBA00023136"/>
    </source>
</evidence>
<accession>A0A356LI27</accession>
<protein>
    <recommendedName>
        <fullName evidence="10">Na+/H+ antiporter subunit E</fullName>
    </recommendedName>
</protein>
<dbReference type="EMBL" id="DOEK01000029">
    <property type="protein sequence ID" value="HBP30231.1"/>
    <property type="molecule type" value="Genomic_DNA"/>
</dbReference>
<dbReference type="Proteomes" id="UP000264036">
    <property type="component" value="Unassembled WGS sequence"/>
</dbReference>
<sequence>MKSWFSWVPMTLFLAVIWLLLADAPLSTGTLAFALAASVIIVLMSRRLRPFLARPRRIWVILKLTCIVLTDTFRSSMAAIRLVLRYPKISITPGFVTIPLTLRDPHGLAILAAIINYAPGTLWAGFPESGDYVQLHILDLPQESDWAAYIIERYEKPLKEIFE</sequence>
<feature type="transmembrane region" description="Helical" evidence="7">
    <location>
        <begin position="58"/>
        <end position="84"/>
    </location>
</feature>
<comment type="subcellular location">
    <subcellularLocation>
        <location evidence="1">Cell membrane</location>
        <topology evidence="1">Multi-pass membrane protein</topology>
    </subcellularLocation>
</comment>
<evidence type="ECO:0000256" key="1">
    <source>
        <dbReference type="ARBA" id="ARBA00004651"/>
    </source>
</evidence>
<dbReference type="GO" id="GO:0005886">
    <property type="term" value="C:plasma membrane"/>
    <property type="evidence" value="ECO:0007669"/>
    <property type="project" value="UniProtKB-SubCell"/>
</dbReference>
<gene>
    <name evidence="8" type="ORF">DD666_12540</name>
</gene>
<dbReference type="InterPro" id="IPR002758">
    <property type="entry name" value="Cation_antiport_E"/>
</dbReference>
<keyword evidence="6 7" id="KW-0472">Membrane</keyword>
<evidence type="ECO:0000256" key="5">
    <source>
        <dbReference type="ARBA" id="ARBA00022989"/>
    </source>
</evidence>
<evidence type="ECO:0000256" key="3">
    <source>
        <dbReference type="ARBA" id="ARBA00022475"/>
    </source>
</evidence>
<dbReference type="GO" id="GO:0008324">
    <property type="term" value="F:monoatomic cation transmembrane transporter activity"/>
    <property type="evidence" value="ECO:0007669"/>
    <property type="project" value="InterPro"/>
</dbReference>
<evidence type="ECO:0000256" key="4">
    <source>
        <dbReference type="ARBA" id="ARBA00022692"/>
    </source>
</evidence>
<dbReference type="PANTHER" id="PTHR34584">
    <property type="entry name" value="NA(+)/H(+) ANTIPORTER SUBUNIT E1"/>
    <property type="match status" value="1"/>
</dbReference>